<evidence type="ECO:0000313" key="5">
    <source>
        <dbReference type="Proteomes" id="UP001159363"/>
    </source>
</evidence>
<accession>A0ABQ9HYM4</accession>
<dbReference type="EMBL" id="JARBHB010000003">
    <property type="protein sequence ID" value="KAJ8889486.1"/>
    <property type="molecule type" value="Genomic_DNA"/>
</dbReference>
<feature type="domain" description="THAP9-like helix-turn-helix" evidence="2">
    <location>
        <begin position="67"/>
        <end position="111"/>
    </location>
</feature>
<organism evidence="4 5">
    <name type="scientific">Dryococelus australis</name>
    <dbReference type="NCBI Taxonomy" id="614101"/>
    <lineage>
        <taxon>Eukaryota</taxon>
        <taxon>Metazoa</taxon>
        <taxon>Ecdysozoa</taxon>
        <taxon>Arthropoda</taxon>
        <taxon>Hexapoda</taxon>
        <taxon>Insecta</taxon>
        <taxon>Pterygota</taxon>
        <taxon>Neoptera</taxon>
        <taxon>Polyneoptera</taxon>
        <taxon>Phasmatodea</taxon>
        <taxon>Verophasmatodea</taxon>
        <taxon>Anareolatae</taxon>
        <taxon>Phasmatidae</taxon>
        <taxon>Eurycanthinae</taxon>
        <taxon>Dryococelus</taxon>
    </lineage>
</organism>
<name>A0ABQ9HYM4_9NEOP</name>
<evidence type="ECO:0000259" key="2">
    <source>
        <dbReference type="Pfam" id="PF12017"/>
    </source>
</evidence>
<sequence length="308" mass="35261">MKKSHTEETSAQPPAANDVSSVPDDTVRKLQERIQELESQETFSLRENLETLKLTRSKDVELKVNEILSRYFTPEHIAVAISFKSVSSKAYRYLRKKLKHPLPDISTLRKWAREFERDAGILHNVVALMNAEAKDLGEFEKNYIKISSDIYVDRKAGKILGPHKLAQVVMVRSLLGKWKQPIYYDHLVDSDVGGGNRAIWKQLGINTEKTYFPNPNDQTKNIFVFADVPHLLKLKGFVTEHGETIYKMHVQHLLEISSHDFKLVPNLTQHHLDVKGSARQKVKTAAQLFSNRVYGALIYLDKKNAECI</sequence>
<dbReference type="Pfam" id="PF12017">
    <property type="entry name" value="Tnp_P_element"/>
    <property type="match status" value="1"/>
</dbReference>
<evidence type="ECO:0008006" key="6">
    <source>
        <dbReference type="Google" id="ProtNLM"/>
    </source>
</evidence>
<comment type="caution">
    <text evidence="4">The sequence shown here is derived from an EMBL/GenBank/DDBJ whole genome shotgun (WGS) entry which is preliminary data.</text>
</comment>
<dbReference type="InterPro" id="IPR021896">
    <property type="entry name" value="THAP9-like_HTH"/>
</dbReference>
<protein>
    <recommendedName>
        <fullName evidence="6">Transposase</fullName>
    </recommendedName>
</protein>
<dbReference type="Pfam" id="PF21788">
    <property type="entry name" value="TNP-like_GBD"/>
    <property type="match status" value="1"/>
</dbReference>
<dbReference type="InterPro" id="IPR048366">
    <property type="entry name" value="TNP-like_GBD"/>
</dbReference>
<evidence type="ECO:0000313" key="4">
    <source>
        <dbReference type="EMBL" id="KAJ8889486.1"/>
    </source>
</evidence>
<gene>
    <name evidence="4" type="ORF">PR048_008985</name>
</gene>
<evidence type="ECO:0000256" key="1">
    <source>
        <dbReference type="SAM" id="MobiDB-lite"/>
    </source>
</evidence>
<feature type="region of interest" description="Disordered" evidence="1">
    <location>
        <begin position="1"/>
        <end position="25"/>
    </location>
</feature>
<dbReference type="Proteomes" id="UP001159363">
    <property type="component" value="Chromosome 3"/>
</dbReference>
<feature type="domain" description="Transposable element P transposase-like GTP-binding insertion" evidence="3">
    <location>
        <begin position="234"/>
        <end position="304"/>
    </location>
</feature>
<proteinExistence type="predicted"/>
<evidence type="ECO:0000259" key="3">
    <source>
        <dbReference type="Pfam" id="PF21788"/>
    </source>
</evidence>
<keyword evidence="5" id="KW-1185">Reference proteome</keyword>
<reference evidence="4 5" key="1">
    <citation type="submission" date="2023-02" db="EMBL/GenBank/DDBJ databases">
        <title>LHISI_Scaffold_Assembly.</title>
        <authorList>
            <person name="Stuart O.P."/>
            <person name="Cleave R."/>
            <person name="Magrath M.J.L."/>
            <person name="Mikheyev A.S."/>
        </authorList>
    </citation>
    <scope>NUCLEOTIDE SEQUENCE [LARGE SCALE GENOMIC DNA]</scope>
    <source>
        <strain evidence="4">Daus_M_001</strain>
        <tissue evidence="4">Leg muscle</tissue>
    </source>
</reference>